<reference evidence="1 2" key="1">
    <citation type="submission" date="2022-06" db="EMBL/GenBank/DDBJ databases">
        <title>Roseomonas CN29.</title>
        <authorList>
            <person name="Cheng Y."/>
            <person name="He X."/>
        </authorList>
    </citation>
    <scope>NUCLEOTIDE SEQUENCE [LARGE SCALE GENOMIC DNA]</scope>
    <source>
        <strain evidence="1 2">CN29</strain>
    </source>
</reference>
<comment type="caution">
    <text evidence="1">The sequence shown here is derived from an EMBL/GenBank/DDBJ whole genome shotgun (WGS) entry which is preliminary data.</text>
</comment>
<dbReference type="RefSeq" id="WP_257717775.1">
    <property type="nucleotide sequence ID" value="NZ_JANJOU010000018.1"/>
</dbReference>
<accession>A0ABT1X7N7</accession>
<gene>
    <name evidence="1" type="ORF">NRP21_18850</name>
</gene>
<keyword evidence="2" id="KW-1185">Reference proteome</keyword>
<evidence type="ECO:0008006" key="3">
    <source>
        <dbReference type="Google" id="ProtNLM"/>
    </source>
</evidence>
<sequence length="177" mass="18468">MAIAANLRPAPMTTQQQVEVLGLVTEMAVIMRNREERDRQLQADLAATKERLEAATADFGRRLSLAEARGAMNAAMGAAAPPAPAPVQATAPQAATPVAVRAPASAAPATNDGVRRRYRVQAASPGLAMLSEVDRTGETGSQLQVAVGDDVPGYGKITAIAQQGSSWVVRAERGNIQ</sequence>
<dbReference type="EMBL" id="JANJOU010000018">
    <property type="protein sequence ID" value="MCR0984118.1"/>
    <property type="molecule type" value="Genomic_DNA"/>
</dbReference>
<proteinExistence type="predicted"/>
<protein>
    <recommendedName>
        <fullName evidence="3">Type IV pilus biogenesis protein PilP</fullName>
    </recommendedName>
</protein>
<evidence type="ECO:0000313" key="1">
    <source>
        <dbReference type="EMBL" id="MCR0984118.1"/>
    </source>
</evidence>
<evidence type="ECO:0000313" key="2">
    <source>
        <dbReference type="Proteomes" id="UP001524642"/>
    </source>
</evidence>
<name>A0ABT1X7N7_9PROT</name>
<dbReference type="Proteomes" id="UP001524642">
    <property type="component" value="Unassembled WGS sequence"/>
</dbReference>
<organism evidence="1 2">
    <name type="scientific">Roseomonas populi</name>
    <dbReference type="NCBI Taxonomy" id="3121582"/>
    <lineage>
        <taxon>Bacteria</taxon>
        <taxon>Pseudomonadati</taxon>
        <taxon>Pseudomonadota</taxon>
        <taxon>Alphaproteobacteria</taxon>
        <taxon>Acetobacterales</taxon>
        <taxon>Roseomonadaceae</taxon>
        <taxon>Roseomonas</taxon>
    </lineage>
</organism>